<dbReference type="EMBL" id="JAVKGT010000009">
    <property type="protein sequence ID" value="MDR5711448.1"/>
    <property type="molecule type" value="Genomic_DNA"/>
</dbReference>
<dbReference type="InterPro" id="IPR036397">
    <property type="entry name" value="RNaseH_sf"/>
</dbReference>
<keyword evidence="2" id="KW-0269">Exonuclease</keyword>
<dbReference type="CDD" id="cd06130">
    <property type="entry name" value="DNA_pol_III_epsilon_like"/>
    <property type="match status" value="1"/>
</dbReference>
<dbReference type="Gene3D" id="3.40.50.10190">
    <property type="entry name" value="BRCT domain"/>
    <property type="match status" value="1"/>
</dbReference>
<dbReference type="PANTHER" id="PTHR30231">
    <property type="entry name" value="DNA POLYMERASE III SUBUNIT EPSILON"/>
    <property type="match status" value="1"/>
</dbReference>
<comment type="caution">
    <text evidence="2">The sequence shown here is derived from an EMBL/GenBank/DDBJ whole genome shotgun (WGS) entry which is preliminary data.</text>
</comment>
<dbReference type="Pfam" id="PF00533">
    <property type="entry name" value="BRCT"/>
    <property type="match status" value="1"/>
</dbReference>
<dbReference type="InterPro" id="IPR013520">
    <property type="entry name" value="Ribonucl_H"/>
</dbReference>
<dbReference type="PANTHER" id="PTHR30231:SF42">
    <property type="entry name" value="EXONUCLEASE"/>
    <property type="match status" value="1"/>
</dbReference>
<dbReference type="SUPFAM" id="SSF52113">
    <property type="entry name" value="BRCT domain"/>
    <property type="match status" value="1"/>
</dbReference>
<dbReference type="Gene3D" id="3.30.420.10">
    <property type="entry name" value="Ribonuclease H-like superfamily/Ribonuclease H"/>
    <property type="match status" value="1"/>
</dbReference>
<evidence type="ECO:0000313" key="3">
    <source>
        <dbReference type="Proteomes" id="UP001260872"/>
    </source>
</evidence>
<keyword evidence="3" id="KW-1185">Reference proteome</keyword>
<keyword evidence="2" id="KW-0378">Hydrolase</keyword>
<dbReference type="RefSeq" id="WP_310536831.1">
    <property type="nucleotide sequence ID" value="NZ_BAAAOC010000091.1"/>
</dbReference>
<accession>A0ABU1FS04</accession>
<reference evidence="3" key="1">
    <citation type="submission" date="2023-07" db="EMBL/GenBank/DDBJ databases">
        <title>Description of three actinobacteria isolated from air of manufacturing shop in a pharmaceutical factory.</title>
        <authorList>
            <person name="Zhang D.-F."/>
        </authorList>
    </citation>
    <scope>NUCLEOTIDE SEQUENCE [LARGE SCALE GENOMIC DNA]</scope>
    <source>
        <strain evidence="3">CCTCC AB 207010</strain>
    </source>
</reference>
<evidence type="ECO:0000313" key="2">
    <source>
        <dbReference type="EMBL" id="MDR5711448.1"/>
    </source>
</evidence>
<dbReference type="InterPro" id="IPR036420">
    <property type="entry name" value="BRCT_dom_sf"/>
</dbReference>
<sequence length="381" mass="41762">MRRPAEQMHDSQQHHPVRGVPGLHFTAVDFETANGFRGSPCAVGLVRIRDGREVDSFYTTMRPPLGFDRFDPRNVAIHGITPEQVADAPRFGEVFGEIIDFIGEDTLVAHNAAFDLEVFESSLEVSGLDCPGMRCLCSVSLSRATYEIPSHALPQAAAEAGYELTRHHWALEDARACAAIVVDIARRRQEATLETLFGSCGVETTELASWEGIRDRESRATRQVRAFAHLFDSRIPDIDPQSLPDLMRWQDEGRNPQVSAEADPQHPLYGHHVVFTGNLGIPRAEAKKLCARLGASTSSRVTGSTSLLVVGDGFEPSDMSDPEACEPLRSSKARDALRRRDSGQPLRVLCEEDFRELIGAEWPQGLAPLPAALSNATAAGM</sequence>
<dbReference type="SMART" id="SM00479">
    <property type="entry name" value="EXOIII"/>
    <property type="match status" value="1"/>
</dbReference>
<dbReference type="Pfam" id="PF00929">
    <property type="entry name" value="RNase_T"/>
    <property type="match status" value="1"/>
</dbReference>
<dbReference type="InterPro" id="IPR001357">
    <property type="entry name" value="BRCT_dom"/>
</dbReference>
<proteinExistence type="predicted"/>
<protein>
    <submittedName>
        <fullName evidence="2">Exonuclease domain-containing protein</fullName>
    </submittedName>
</protein>
<dbReference type="SUPFAM" id="SSF53098">
    <property type="entry name" value="Ribonuclease H-like"/>
    <property type="match status" value="1"/>
</dbReference>
<gene>
    <name evidence="2" type="ORF">RH857_04790</name>
</gene>
<dbReference type="GO" id="GO:0004527">
    <property type="term" value="F:exonuclease activity"/>
    <property type="evidence" value="ECO:0007669"/>
    <property type="project" value="UniProtKB-KW"/>
</dbReference>
<dbReference type="Proteomes" id="UP001260872">
    <property type="component" value="Unassembled WGS sequence"/>
</dbReference>
<dbReference type="CDD" id="cd17748">
    <property type="entry name" value="BRCT_DNA_ligase_like"/>
    <property type="match status" value="1"/>
</dbReference>
<evidence type="ECO:0000259" key="1">
    <source>
        <dbReference type="SMART" id="SM00479"/>
    </source>
</evidence>
<name>A0ABU1FS04_9MICC</name>
<feature type="domain" description="Exonuclease" evidence="1">
    <location>
        <begin position="24"/>
        <end position="190"/>
    </location>
</feature>
<dbReference type="InterPro" id="IPR012337">
    <property type="entry name" value="RNaseH-like_sf"/>
</dbReference>
<organism evidence="2 3">
    <name type="scientific">Nesterenkonia flava</name>
    <dbReference type="NCBI Taxonomy" id="469799"/>
    <lineage>
        <taxon>Bacteria</taxon>
        <taxon>Bacillati</taxon>
        <taxon>Actinomycetota</taxon>
        <taxon>Actinomycetes</taxon>
        <taxon>Micrococcales</taxon>
        <taxon>Micrococcaceae</taxon>
        <taxon>Nesterenkonia</taxon>
    </lineage>
</organism>
<keyword evidence="2" id="KW-0540">Nuclease</keyword>